<comment type="caution">
    <text evidence="2">The sequence shown here is derived from an EMBL/GenBank/DDBJ whole genome shotgun (WGS) entry which is preliminary data.</text>
</comment>
<dbReference type="InterPro" id="IPR022185">
    <property type="entry name" value="DUF3712"/>
</dbReference>
<dbReference type="InParanoid" id="A0A1Y2GVZ8"/>
<evidence type="ECO:0000256" key="1">
    <source>
        <dbReference type="SAM" id="SignalP"/>
    </source>
</evidence>
<organism evidence="2 3">
    <name type="scientific">Lobosporangium transversale</name>
    <dbReference type="NCBI Taxonomy" id="64571"/>
    <lineage>
        <taxon>Eukaryota</taxon>
        <taxon>Fungi</taxon>
        <taxon>Fungi incertae sedis</taxon>
        <taxon>Mucoromycota</taxon>
        <taxon>Mortierellomycotina</taxon>
        <taxon>Mortierellomycetes</taxon>
        <taxon>Mortierellales</taxon>
        <taxon>Mortierellaceae</taxon>
        <taxon>Lobosporangium</taxon>
    </lineage>
</organism>
<dbReference type="RefSeq" id="XP_021884241.1">
    <property type="nucleotide sequence ID" value="XM_022026386.1"/>
</dbReference>
<feature type="chain" id="PRO_5013299578" evidence="1">
    <location>
        <begin position="22"/>
        <end position="340"/>
    </location>
</feature>
<dbReference type="STRING" id="64571.A0A1Y2GVZ8"/>
<evidence type="ECO:0000313" key="3">
    <source>
        <dbReference type="Proteomes" id="UP000193648"/>
    </source>
</evidence>
<reference evidence="2 3" key="1">
    <citation type="submission" date="2016-07" db="EMBL/GenBank/DDBJ databases">
        <title>Pervasive Adenine N6-methylation of Active Genes in Fungi.</title>
        <authorList>
            <consortium name="DOE Joint Genome Institute"/>
            <person name="Mondo S.J."/>
            <person name="Dannebaum R.O."/>
            <person name="Kuo R.C."/>
            <person name="Labutti K."/>
            <person name="Haridas S."/>
            <person name="Kuo A."/>
            <person name="Salamov A."/>
            <person name="Ahrendt S.R."/>
            <person name="Lipzen A."/>
            <person name="Sullivan W."/>
            <person name="Andreopoulos W.B."/>
            <person name="Clum A."/>
            <person name="Lindquist E."/>
            <person name="Daum C."/>
            <person name="Ramamoorthy G.K."/>
            <person name="Gryganskyi A."/>
            <person name="Culley D."/>
            <person name="Magnuson J.K."/>
            <person name="James T.Y."/>
            <person name="O'Malley M.A."/>
            <person name="Stajich J.E."/>
            <person name="Spatafora J.W."/>
            <person name="Visel A."/>
            <person name="Grigoriev I.V."/>
        </authorList>
    </citation>
    <scope>NUCLEOTIDE SEQUENCE [LARGE SCALE GENOMIC DNA]</scope>
    <source>
        <strain evidence="2 3">NRRL 3116</strain>
    </source>
</reference>
<keyword evidence="3" id="KW-1185">Reference proteome</keyword>
<gene>
    <name evidence="2" type="ORF">BCR41DRAFT_368531</name>
</gene>
<dbReference type="EMBL" id="MCFF01000007">
    <property type="protein sequence ID" value="ORZ26476.1"/>
    <property type="molecule type" value="Genomic_DNA"/>
</dbReference>
<dbReference type="AlphaFoldDB" id="A0A1Y2GVZ8"/>
<feature type="signal peptide" evidence="1">
    <location>
        <begin position="1"/>
        <end position="21"/>
    </location>
</feature>
<dbReference type="Pfam" id="PF12505">
    <property type="entry name" value="DUF3712"/>
    <property type="match status" value="1"/>
</dbReference>
<name>A0A1Y2GVZ8_9FUNG</name>
<accession>A0A1Y2GVZ8</accession>
<keyword evidence="1" id="KW-0732">Signal</keyword>
<protein>
    <submittedName>
        <fullName evidence="2">Uncharacterized protein</fullName>
    </submittedName>
</protein>
<dbReference type="OrthoDB" id="2394524at2759"/>
<evidence type="ECO:0000313" key="2">
    <source>
        <dbReference type="EMBL" id="ORZ26476.1"/>
    </source>
</evidence>
<proteinExistence type="predicted"/>
<dbReference type="Proteomes" id="UP000193648">
    <property type="component" value="Unassembled WGS sequence"/>
</dbReference>
<dbReference type="GeneID" id="33568229"/>
<sequence>MKVSTQLLATGAIAFTATALAMPSMTKRVVDGTKVIGCLASVFMKGEEAWTPECAAAAATDIGFIRELSLADMSIDFTGPNPSILGFSSSGANAKLIPIPGVNYLVKEVANHFTLIDDGVELVKMESPSAPAEVKGNVVKTAVENTALKIIPGQEDGFSKFIEAVLSRPTYTLTINGNVDVKGQIPGTSAASSKLLTLTNIGVSSSFTLRCMGSSVQIEHVKLVSLTEDADSGAVTLVHDINIHNPSQLNLKLGDSAFHLLNADGVLVGVANIPNFNLAMGDNVMTSTVKFTDSDTYNALTTTSNTFTVVGFDGSTKNPILTKAMGAFKSQITIPKLEAA</sequence>